<organism evidence="16 17">
    <name type="scientific">Polypedilum vanderplanki</name>
    <name type="common">Sleeping chironomid midge</name>
    <dbReference type="NCBI Taxonomy" id="319348"/>
    <lineage>
        <taxon>Eukaryota</taxon>
        <taxon>Metazoa</taxon>
        <taxon>Ecdysozoa</taxon>
        <taxon>Arthropoda</taxon>
        <taxon>Hexapoda</taxon>
        <taxon>Insecta</taxon>
        <taxon>Pterygota</taxon>
        <taxon>Neoptera</taxon>
        <taxon>Endopterygota</taxon>
        <taxon>Diptera</taxon>
        <taxon>Nematocera</taxon>
        <taxon>Chironomoidea</taxon>
        <taxon>Chironomidae</taxon>
        <taxon>Chironominae</taxon>
        <taxon>Polypedilum</taxon>
        <taxon>Polypedilum</taxon>
    </lineage>
</organism>
<dbReference type="Pfam" id="PF00176">
    <property type="entry name" value="SNF2-rel_dom"/>
    <property type="match status" value="1"/>
</dbReference>
<dbReference type="EMBL" id="JADBJN010000001">
    <property type="protein sequence ID" value="KAG5679986.1"/>
    <property type="molecule type" value="Genomic_DNA"/>
</dbReference>
<feature type="compositionally biased region" description="Low complexity" evidence="11">
    <location>
        <begin position="1350"/>
        <end position="1362"/>
    </location>
</feature>
<evidence type="ECO:0000256" key="10">
    <source>
        <dbReference type="PROSITE-ProRule" id="PRU00146"/>
    </source>
</evidence>
<feature type="compositionally biased region" description="Basic and acidic residues" evidence="11">
    <location>
        <begin position="1598"/>
        <end position="1614"/>
    </location>
</feature>
<comment type="caution">
    <text evidence="16">The sequence shown here is derived from an EMBL/GenBank/DDBJ whole genome shotgun (WGS) entry which is preliminary data.</text>
</comment>
<dbReference type="PROSITE" id="PS51194">
    <property type="entry name" value="HELICASE_CTER"/>
    <property type="match status" value="1"/>
</dbReference>
<dbReference type="PANTHER" id="PTHR45623">
    <property type="entry name" value="CHROMODOMAIN-HELICASE-DNA-BINDING PROTEIN 3-RELATED-RELATED"/>
    <property type="match status" value="1"/>
</dbReference>
<evidence type="ECO:0000259" key="13">
    <source>
        <dbReference type="PROSITE" id="PS50016"/>
    </source>
</evidence>
<dbReference type="FunFam" id="2.40.50.40:FF:000042">
    <property type="entry name" value="Chromodomain-helicase-DNA-binding protein Mi-2 homolog"/>
    <property type="match status" value="1"/>
</dbReference>
<dbReference type="InterPro" id="IPR009462">
    <property type="entry name" value="CHD_II_SANT-like"/>
</dbReference>
<dbReference type="Gene3D" id="3.30.40.10">
    <property type="entry name" value="Zinc/RING finger domain, C3HC4 (zinc finger)"/>
    <property type="match status" value="2"/>
</dbReference>
<dbReference type="Pfam" id="PF00271">
    <property type="entry name" value="Helicase_C"/>
    <property type="match status" value="1"/>
</dbReference>
<evidence type="ECO:0000256" key="6">
    <source>
        <dbReference type="ARBA" id="ARBA00022801"/>
    </source>
</evidence>
<keyword evidence="7" id="KW-0862">Zinc</keyword>
<dbReference type="InterPro" id="IPR009463">
    <property type="entry name" value="DUF1087"/>
</dbReference>
<gene>
    <name evidence="16" type="ORF">PVAND_009520</name>
</gene>
<dbReference type="CDD" id="cd15532">
    <property type="entry name" value="PHD2_CHD_II"/>
    <property type="match status" value="1"/>
</dbReference>
<dbReference type="Pfam" id="PF00385">
    <property type="entry name" value="Chromo"/>
    <property type="match status" value="1"/>
</dbReference>
<evidence type="ECO:0000259" key="14">
    <source>
        <dbReference type="PROSITE" id="PS51192"/>
    </source>
</evidence>
<feature type="region of interest" description="Disordered" evidence="11">
    <location>
        <begin position="669"/>
        <end position="711"/>
    </location>
</feature>
<dbReference type="PANTHER" id="PTHR45623:SF17">
    <property type="entry name" value="CHROMODOMAIN-HELICASE-DNA-BINDING PROTEIN 3-RELATED"/>
    <property type="match status" value="1"/>
</dbReference>
<dbReference type="GO" id="GO:0000791">
    <property type="term" value="C:euchromatin"/>
    <property type="evidence" value="ECO:0007669"/>
    <property type="project" value="UniProtKB-ARBA"/>
</dbReference>
<dbReference type="Pfam" id="PF08074">
    <property type="entry name" value="CHDCT2"/>
    <property type="match status" value="1"/>
</dbReference>
<dbReference type="Pfam" id="PF06465">
    <property type="entry name" value="DUF1087"/>
    <property type="match status" value="1"/>
</dbReference>
<dbReference type="SUPFAM" id="SSF52540">
    <property type="entry name" value="P-loop containing nucleoside triphosphate hydrolases"/>
    <property type="match status" value="2"/>
</dbReference>
<dbReference type="InterPro" id="IPR011011">
    <property type="entry name" value="Znf_FYVE_PHD"/>
</dbReference>
<dbReference type="CDD" id="cd00084">
    <property type="entry name" value="HMG-box_SF"/>
    <property type="match status" value="1"/>
</dbReference>
<dbReference type="PROSITE" id="PS50016">
    <property type="entry name" value="ZF_PHD_2"/>
    <property type="match status" value="2"/>
</dbReference>
<feature type="compositionally biased region" description="Basic residues" evidence="11">
    <location>
        <begin position="676"/>
        <end position="686"/>
    </location>
</feature>
<dbReference type="SUPFAM" id="SSF57903">
    <property type="entry name" value="FYVE/PHD zinc finger"/>
    <property type="match status" value="1"/>
</dbReference>
<dbReference type="Gene3D" id="2.40.50.40">
    <property type="match status" value="2"/>
</dbReference>
<dbReference type="InterPro" id="IPR019787">
    <property type="entry name" value="Znf_PHD-finger"/>
</dbReference>
<dbReference type="Gene3D" id="3.40.50.10810">
    <property type="entry name" value="Tandem AAA-ATPase domain"/>
    <property type="match status" value="1"/>
</dbReference>
<name>A0A9J6CD66_POLVA</name>
<comment type="subcellular location">
    <subcellularLocation>
        <location evidence="1">Nucleus</location>
    </subcellularLocation>
</comment>
<dbReference type="CDD" id="cd15531">
    <property type="entry name" value="PHD1_CHD_II"/>
    <property type="match status" value="1"/>
</dbReference>
<dbReference type="PROSITE" id="PS51192">
    <property type="entry name" value="HELICASE_ATP_BIND_1"/>
    <property type="match status" value="1"/>
</dbReference>
<feature type="region of interest" description="Disordered" evidence="11">
    <location>
        <begin position="498"/>
        <end position="517"/>
    </location>
</feature>
<feature type="region of interest" description="Disordered" evidence="11">
    <location>
        <begin position="196"/>
        <end position="367"/>
    </location>
</feature>
<evidence type="ECO:0000256" key="9">
    <source>
        <dbReference type="ARBA" id="ARBA00023242"/>
    </source>
</evidence>
<dbReference type="InterPro" id="IPR000953">
    <property type="entry name" value="Chromo/chromo_shadow_dom"/>
</dbReference>
<dbReference type="GO" id="GO:0003677">
    <property type="term" value="F:DNA binding"/>
    <property type="evidence" value="ECO:0007669"/>
    <property type="project" value="InterPro"/>
</dbReference>
<dbReference type="FunFam" id="3.40.50.10810:FF:000001">
    <property type="entry name" value="chromodomain-helicase-DNA-binding protein 3 isoform X1"/>
    <property type="match status" value="1"/>
</dbReference>
<evidence type="ECO:0000313" key="17">
    <source>
        <dbReference type="Proteomes" id="UP001107558"/>
    </source>
</evidence>
<protein>
    <recommendedName>
        <fullName evidence="18">Chromodomain-helicase-DNA-binding protein Mi-2 homolog</fullName>
    </recommendedName>
</protein>
<dbReference type="SMART" id="SM01146">
    <property type="entry name" value="DUF1086"/>
    <property type="match status" value="1"/>
</dbReference>
<feature type="region of interest" description="Disordered" evidence="11">
    <location>
        <begin position="1313"/>
        <end position="1397"/>
    </location>
</feature>
<feature type="compositionally biased region" description="Acidic residues" evidence="11">
    <location>
        <begin position="199"/>
        <end position="210"/>
    </location>
</feature>
<dbReference type="GO" id="GO:0003682">
    <property type="term" value="F:chromatin binding"/>
    <property type="evidence" value="ECO:0007669"/>
    <property type="project" value="TreeGrafter"/>
</dbReference>
<evidence type="ECO:0000256" key="3">
    <source>
        <dbReference type="ARBA" id="ARBA00022737"/>
    </source>
</evidence>
<dbReference type="PROSITE" id="PS50013">
    <property type="entry name" value="CHROMO_2"/>
    <property type="match status" value="2"/>
</dbReference>
<dbReference type="GO" id="GO:0016887">
    <property type="term" value="F:ATP hydrolysis activity"/>
    <property type="evidence" value="ECO:0007669"/>
    <property type="project" value="TreeGrafter"/>
</dbReference>
<evidence type="ECO:0000259" key="12">
    <source>
        <dbReference type="PROSITE" id="PS50013"/>
    </source>
</evidence>
<dbReference type="InterPro" id="IPR012958">
    <property type="entry name" value="CHD_N"/>
</dbReference>
<feature type="region of interest" description="Disordered" evidence="11">
    <location>
        <begin position="1"/>
        <end position="132"/>
    </location>
</feature>
<evidence type="ECO:0008006" key="18">
    <source>
        <dbReference type="Google" id="ProtNLM"/>
    </source>
</evidence>
<dbReference type="InterPro" id="IPR038718">
    <property type="entry name" value="SNF2-like_sf"/>
</dbReference>
<dbReference type="GO" id="GO:0005634">
    <property type="term" value="C:nucleus"/>
    <property type="evidence" value="ECO:0007669"/>
    <property type="project" value="UniProtKB-SubCell"/>
</dbReference>
<evidence type="ECO:0000256" key="11">
    <source>
        <dbReference type="SAM" id="MobiDB-lite"/>
    </source>
</evidence>
<evidence type="ECO:0000313" key="16">
    <source>
        <dbReference type="EMBL" id="KAG5679986.1"/>
    </source>
</evidence>
<dbReference type="InterPro" id="IPR001965">
    <property type="entry name" value="Znf_PHD"/>
</dbReference>
<dbReference type="Proteomes" id="UP001107558">
    <property type="component" value="Chromosome 1"/>
</dbReference>
<dbReference type="GO" id="GO:0008270">
    <property type="term" value="F:zinc ion binding"/>
    <property type="evidence" value="ECO:0007669"/>
    <property type="project" value="UniProtKB-KW"/>
</dbReference>
<keyword evidence="4" id="KW-0547">Nucleotide-binding</keyword>
<evidence type="ECO:0000256" key="1">
    <source>
        <dbReference type="ARBA" id="ARBA00004123"/>
    </source>
</evidence>
<feature type="compositionally biased region" description="Acidic residues" evidence="11">
    <location>
        <begin position="1"/>
        <end position="19"/>
    </location>
</feature>
<evidence type="ECO:0000256" key="2">
    <source>
        <dbReference type="ARBA" id="ARBA00022723"/>
    </source>
</evidence>
<reference evidence="16" key="1">
    <citation type="submission" date="2021-03" db="EMBL/GenBank/DDBJ databases">
        <title>Chromosome level genome of the anhydrobiotic midge Polypedilum vanderplanki.</title>
        <authorList>
            <person name="Yoshida Y."/>
            <person name="Kikawada T."/>
            <person name="Gusev O."/>
        </authorList>
    </citation>
    <scope>NUCLEOTIDE SEQUENCE</scope>
    <source>
        <strain evidence="16">NIAS01</strain>
        <tissue evidence="16">Whole body or cell culture</tissue>
    </source>
</reference>
<dbReference type="InterPro" id="IPR049730">
    <property type="entry name" value="SNF2/RAD54-like_C"/>
</dbReference>
<feature type="domain" description="Helicase ATP-binding" evidence="14">
    <location>
        <begin position="742"/>
        <end position="923"/>
    </location>
</feature>
<dbReference type="SMART" id="SM00298">
    <property type="entry name" value="CHROMO"/>
    <property type="match status" value="2"/>
</dbReference>
<accession>A0A9J6CD66</accession>
<keyword evidence="3" id="KW-0677">Repeat</keyword>
<dbReference type="InterPro" id="IPR014001">
    <property type="entry name" value="Helicase_ATP-bd"/>
</dbReference>
<keyword evidence="2" id="KW-0479">Metal-binding</keyword>
<dbReference type="SMART" id="SM00487">
    <property type="entry name" value="DEXDc"/>
    <property type="match status" value="1"/>
</dbReference>
<dbReference type="InterPro" id="IPR027417">
    <property type="entry name" value="P-loop_NTPase"/>
</dbReference>
<dbReference type="CDD" id="cd17994">
    <property type="entry name" value="DEXHc_CHD3_4_5"/>
    <property type="match status" value="1"/>
</dbReference>
<evidence type="ECO:0000259" key="15">
    <source>
        <dbReference type="PROSITE" id="PS51194"/>
    </source>
</evidence>
<feature type="domain" description="Helicase C-terminal" evidence="15">
    <location>
        <begin position="1055"/>
        <end position="1217"/>
    </location>
</feature>
<dbReference type="SMART" id="SM00249">
    <property type="entry name" value="PHD"/>
    <property type="match status" value="2"/>
</dbReference>
<feature type="compositionally biased region" description="Basic and acidic residues" evidence="11">
    <location>
        <begin position="1555"/>
        <end position="1588"/>
    </location>
</feature>
<dbReference type="InterPro" id="IPR013083">
    <property type="entry name" value="Znf_RING/FYVE/PHD"/>
</dbReference>
<feature type="domain" description="Chromo" evidence="12">
    <location>
        <begin position="498"/>
        <end position="565"/>
    </location>
</feature>
<feature type="compositionally biased region" description="Acidic residues" evidence="11">
    <location>
        <begin position="1363"/>
        <end position="1375"/>
    </location>
</feature>
<feature type="domain" description="PHD-type" evidence="13">
    <location>
        <begin position="434"/>
        <end position="481"/>
    </location>
</feature>
<dbReference type="CDD" id="cd18662">
    <property type="entry name" value="CD2_tandem_CHD3-4_like"/>
    <property type="match status" value="1"/>
</dbReference>
<dbReference type="InterPro" id="IPR012957">
    <property type="entry name" value="CHD_C2"/>
</dbReference>
<dbReference type="GO" id="GO:0005524">
    <property type="term" value="F:ATP binding"/>
    <property type="evidence" value="ECO:0007669"/>
    <property type="project" value="UniProtKB-KW"/>
</dbReference>
<dbReference type="InterPro" id="IPR001650">
    <property type="entry name" value="Helicase_C-like"/>
</dbReference>
<evidence type="ECO:0000256" key="5">
    <source>
        <dbReference type="ARBA" id="ARBA00022771"/>
    </source>
</evidence>
<sequence length="1879" mass="215628">MSNSEDYDEKFGAEDDSGNLDETLGGSGDEEASKNVNNDEDDDYEPEDRKRKKGKKRKVRSEEKSKGRKKKKRRKNESEEEPEEQERGGDSDEYSLSKRGRKKREKEEKKQATPPPPAQQSESNMPTIEEVCSTFDLTDVPIEYSDADYQNLVTYKMFQQHVRPILQKENPRVPMSKLMMLVAAKWREFSEINPHMQQEEEEVEKEEEEEASPKSPEFTPKETKSRSSKKSVKIAEDTFDDEYEEEEVKSKSKKRGRSGNSQKSKGRKQKVPTLKIKFGKRKNASSEDEQEDSAEGSERESDIEFEKMLQQTDENELDETPATAGASRSGSNNGAGSEETTTEPAVRKKAKTKIGNKSKKKKPKKTNFQDDDIEHQDYCEACQQGGEIILCDTCPKAYHLVCLDPELEEAPEGKWSCPTCEAEGPIEQDDDEHQEFCRICKDGGELLCCDSCPSAYHTFCLDPPLSEIPDGDWRCPRCGCPPLPGKVAKILTWRWAEPVPEDPNNPQASTSKGPPPQARTREYFIKWKDMSYWHCSWITELQLDVFHPLMFRYYTRKYDMEEPPRFEEQLDEQDNRFKRLKRHRGAHGAQQDDEEKNLEEKFYRYGIKPEWLVVHRVINHRQMRDGRTLYFVKWRELPYDQSTWEEETDEIPGLKAAIEYYLDLRANSMDPGSAKKNNKKKGRRRTKETDEEEKEYQTKRYNPPPDRPLTDLRKKYEVQPEYFNETGMQLHNYQIEGINWLRYSWSHGTDTILADEMGLGKTIQTATFLYSLYKEGHCNGPFLIAVPLSTIVNWEREFELWAPDFYCVTYVGDKEARAVIRENELSFEEGAGGKRTTKIKSSTIKFNVLLTSYELISIDSACLASIDWKVLVVDEAHRLKSNQSKFFKYLASYNIEYKLLLTGTPLQNNLEELFHLLNFLCKEKFNDLSAFQSEFADISKEEQVQKLHDMLGPHMLRRLKADVLRNMPSKSEFIVRVELSPLQKKYYKYILTRNYEALNPKSGGGACSLLNIMMDLKKCCNHPYLFPAASEEAPLGPGGNYEITALTKAAGKLVLLSKMMRILKRQGHRVLIFSQMTRMLDILEDFLEGEGYKYERIDGGITGTLRQEAIDRFNAPGAQQFAFLLSTRAGGLGINLATADTVIIYDSDWNPHNDIQAFSRAHRIGQANKVMIYRFVTRNSVEERVTQVAKRKMMLTHLVVRPGMGGKGTNFTKQELDDILRFGTEELFKEDGKEEEAIHYDDKAVEELVDRSKGGIEEKENWANEYLSSFKVASYSTKEEEEEETEIIKQESENNDPAFWVKLLRHHYEQHQEDVGRSLGKGKRVRKQVNYTDGGVVTNESREDQTWQENVSDYNNSDYSGYSDEENQEDDDENSESGKRNRRRENRNNDRDRPLPPLLACVGGNIEVLGFSARQRKSFLNNIMRFGMPPDTTTNGNNSWLVRDLRGKPEKHFRAYVNLFMRHLCEPGVDSAETFADGVPREGLSRQHVLTRIGVMSLIRKKVLEFEHINGYYSMPELIKKPYDPNGKQEDIKDEDMSKSATTSTAPSPAPSNNEKSDEKDRDSDEKKPEEESEKSDKTDIGDNDKTEASSPSGSVKSEVKKEDSNGSDEKKTDPDDDDDVVLVSEDSKPKVNLEVHKRQFMFNIVDGGFTELHTLWINEEKAASPSREYEIWHRRHDYWLLAGIVQHGYGRWQDIQNDIRFAIINEPFKMDINKGNFLEIKNKFLARRFKLLEQALVIEEQLRRAAYLNLTQDPTHPAMSLNARFAEVECLAESHQHLSKESLAGNKPANAVLHKVLNQLEELLSDMKSDVARLPATLARIPPVAQRLQLSERVILSRLAATSSAASSSATANLMNFPSGFANTANAVAAAAQHFRSQ</sequence>
<keyword evidence="5 10" id="KW-0863">Zinc-finger</keyword>
<feature type="compositionally biased region" description="Basic residues" evidence="11">
    <location>
        <begin position="50"/>
        <end position="59"/>
    </location>
</feature>
<dbReference type="InterPro" id="IPR016197">
    <property type="entry name" value="Chromo-like_dom_sf"/>
</dbReference>
<feature type="compositionally biased region" description="Basic and acidic residues" evidence="11">
    <location>
        <begin position="1518"/>
        <end position="1538"/>
    </location>
</feature>
<dbReference type="CDD" id="cd18667">
    <property type="entry name" value="CD1_tandem_CHD3-4_like"/>
    <property type="match status" value="1"/>
</dbReference>
<dbReference type="FunFam" id="1.10.10.60:FF:000037">
    <property type="entry name" value="chromodomain-helicase-DNA-binding protein 3 isoform X1"/>
    <property type="match status" value="1"/>
</dbReference>
<dbReference type="InterPro" id="IPR023780">
    <property type="entry name" value="Chromo_domain"/>
</dbReference>
<feature type="compositionally biased region" description="Basic and acidic residues" evidence="11">
    <location>
        <begin position="296"/>
        <end position="307"/>
    </location>
</feature>
<dbReference type="Gene3D" id="3.40.50.300">
    <property type="entry name" value="P-loop containing nucleotide triphosphate hydrolases"/>
    <property type="match status" value="1"/>
</dbReference>
<dbReference type="Gene3D" id="1.10.10.60">
    <property type="entry name" value="Homeodomain-like"/>
    <property type="match status" value="1"/>
</dbReference>
<dbReference type="FunFam" id="3.40.50.300:FF:000015">
    <property type="entry name" value="chromodomain-helicase-DNA-binding protein 9 isoform X1"/>
    <property type="match status" value="1"/>
</dbReference>
<dbReference type="Pfam" id="PF08073">
    <property type="entry name" value="CHDNT"/>
    <property type="match status" value="1"/>
</dbReference>
<dbReference type="Pfam" id="PF06461">
    <property type="entry name" value="CHDII_SANT-like"/>
    <property type="match status" value="1"/>
</dbReference>
<keyword evidence="8" id="KW-0067">ATP-binding</keyword>
<dbReference type="InterPro" id="IPR000330">
    <property type="entry name" value="SNF2_N"/>
</dbReference>
<dbReference type="CDD" id="cd18793">
    <property type="entry name" value="SF2_C_SNF"/>
    <property type="match status" value="1"/>
</dbReference>
<dbReference type="SMART" id="SM00490">
    <property type="entry name" value="HELICc"/>
    <property type="match status" value="1"/>
</dbReference>
<keyword evidence="17" id="KW-1185">Reference proteome</keyword>
<feature type="domain" description="Chromo" evidence="12">
    <location>
        <begin position="612"/>
        <end position="673"/>
    </location>
</feature>
<dbReference type="GO" id="GO:0034728">
    <property type="term" value="P:nucleosome organization"/>
    <property type="evidence" value="ECO:0007669"/>
    <property type="project" value="UniProtKB-ARBA"/>
</dbReference>
<feature type="compositionally biased region" description="Basic residues" evidence="11">
    <location>
        <begin position="66"/>
        <end position="75"/>
    </location>
</feature>
<evidence type="ECO:0000256" key="4">
    <source>
        <dbReference type="ARBA" id="ARBA00022741"/>
    </source>
</evidence>
<dbReference type="OrthoDB" id="5857104at2759"/>
<dbReference type="SUPFAM" id="SSF54160">
    <property type="entry name" value="Chromo domain-like"/>
    <property type="match status" value="2"/>
</dbReference>
<dbReference type="GO" id="GO:0042393">
    <property type="term" value="F:histone binding"/>
    <property type="evidence" value="ECO:0007669"/>
    <property type="project" value="TreeGrafter"/>
</dbReference>
<keyword evidence="6" id="KW-0378">Hydrolase</keyword>
<keyword evidence="9" id="KW-0539">Nucleus</keyword>
<proteinExistence type="predicted"/>
<feature type="region of interest" description="Disordered" evidence="11">
    <location>
        <begin position="1517"/>
        <end position="1622"/>
    </location>
</feature>
<dbReference type="Pfam" id="PF00628">
    <property type="entry name" value="PHD"/>
    <property type="match status" value="2"/>
</dbReference>
<feature type="compositionally biased region" description="Basic residues" evidence="11">
    <location>
        <begin position="347"/>
        <end position="365"/>
    </location>
</feature>
<feature type="compositionally biased region" description="Acidic residues" evidence="11">
    <location>
        <begin position="237"/>
        <end position="247"/>
    </location>
</feature>
<feature type="compositionally biased region" description="Low complexity" evidence="11">
    <location>
        <begin position="322"/>
        <end position="339"/>
    </location>
</feature>
<evidence type="ECO:0000256" key="8">
    <source>
        <dbReference type="ARBA" id="ARBA00022840"/>
    </source>
</evidence>
<evidence type="ECO:0000256" key="7">
    <source>
        <dbReference type="ARBA" id="ARBA00022833"/>
    </source>
</evidence>
<feature type="compositionally biased region" description="Acidic residues" evidence="11">
    <location>
        <begin position="286"/>
        <end position="295"/>
    </location>
</feature>
<feature type="domain" description="PHD-type" evidence="13">
    <location>
        <begin position="376"/>
        <end position="423"/>
    </location>
</feature>
<dbReference type="SMART" id="SM01147">
    <property type="entry name" value="DUF1087"/>
    <property type="match status" value="1"/>
</dbReference>
<dbReference type="GO" id="GO:0140658">
    <property type="term" value="F:ATP-dependent chromatin remodeler activity"/>
    <property type="evidence" value="ECO:0007669"/>
    <property type="project" value="TreeGrafter"/>
</dbReference>